<dbReference type="Proteomes" id="UP000265180">
    <property type="component" value="Chromosome 3"/>
</dbReference>
<feature type="region of interest" description="Disordered" evidence="1">
    <location>
        <begin position="258"/>
        <end position="282"/>
    </location>
</feature>
<sequence>MSIRRALLSCAVLSLQDSCVFYPCCKGCLSRIYAEKEDARRFRCSKCGYWCHKDQVDHRYRLSLSVARDGSIFGVTVFGNSLNRFFGIHANGLQRLVENLDGTLDQPTTRSTLLLKAVKDCFIGQHFLFGLKFTETGNEPWCQRPPSDGFNRGDRAQFVASQMLPPTPGGPAGCTVVTYYQVLLQNASEPQCCNPRKRLPATAPLLITEPDPSSSENAPFSLSGLLSQSRLRLEDQDSTLTFTPPWEQSLGLVTSSAEQEEPCGAPDNGHVTARQTEDGTEQHLAQRVDVKNHKDEESFDRTSYFAPHPSFSVRDDFGNSFNANTWSTPPQPDIRNCSLSQNEFFIEQQHTETCSPNSLAWEDCPFSESLDVFLCQESRDAIIGETGLDFKSNFPKQPEKTAQESKGYPGESSASQTRGKCSFLLDVTKVSTLKGVNGSDFSDQVSEKCPNANKFKAIYSHECDDDDDDDQEAHLSFEKDSYNCSADLFSGSFMSSVDTDAPAVTVGTAADACILVCAMDQPPMSKKLINVTNLSPLNQKQRSGKSRNSFNTRVPEDFDFVPPSQSTPVMKVKVLPPLLHPLRKGPDECTKENITQSFSSNRQTPERRLRKKELYSFLLGQRRRTPNLDSRKAVCDEEDGIIVPTPAAKSQLNAIPRGRRFIEKGSSCFTLKRSQEDRDDCKRTLLLTSPHSLVGQTGNSDEAINEEAVDECHKNQMCDWSRDLFSDSI</sequence>
<protein>
    <recommendedName>
        <fullName evidence="3">Replication factor A C-terminal domain-containing protein</fullName>
    </recommendedName>
</protein>
<dbReference type="Pfam" id="PF08646">
    <property type="entry name" value="Rep_fac-A_C"/>
    <property type="match status" value="1"/>
</dbReference>
<reference evidence="4" key="3">
    <citation type="submission" date="2025-08" db="UniProtKB">
        <authorList>
            <consortium name="Ensembl"/>
        </authorList>
    </citation>
    <scope>IDENTIFICATION</scope>
    <source>
        <strain evidence="4">HNI</strain>
    </source>
</reference>
<evidence type="ECO:0000256" key="2">
    <source>
        <dbReference type="SAM" id="SignalP"/>
    </source>
</evidence>
<feature type="region of interest" description="Disordered" evidence="1">
    <location>
        <begin position="538"/>
        <end position="562"/>
    </location>
</feature>
<feature type="compositionally biased region" description="Polar residues" evidence="1">
    <location>
        <begin position="538"/>
        <end position="552"/>
    </location>
</feature>
<evidence type="ECO:0000313" key="4">
    <source>
        <dbReference type="Ensembl" id="ENSORLP00020001691.1"/>
    </source>
</evidence>
<evidence type="ECO:0000256" key="1">
    <source>
        <dbReference type="SAM" id="MobiDB-lite"/>
    </source>
</evidence>
<dbReference type="GO" id="GO:1902230">
    <property type="term" value="P:negative regulation of intrinsic apoptotic signaling pathway in response to DNA damage"/>
    <property type="evidence" value="ECO:0007669"/>
    <property type="project" value="InterPro"/>
</dbReference>
<organism evidence="4 5">
    <name type="scientific">Oryzias latipes</name>
    <name type="common">Japanese rice fish</name>
    <name type="synonym">Japanese killifish</name>
    <dbReference type="NCBI Taxonomy" id="8090"/>
    <lineage>
        <taxon>Eukaryota</taxon>
        <taxon>Metazoa</taxon>
        <taxon>Chordata</taxon>
        <taxon>Craniata</taxon>
        <taxon>Vertebrata</taxon>
        <taxon>Euteleostomi</taxon>
        <taxon>Actinopterygii</taxon>
        <taxon>Neopterygii</taxon>
        <taxon>Teleostei</taxon>
        <taxon>Neoteleostei</taxon>
        <taxon>Acanthomorphata</taxon>
        <taxon>Ovalentaria</taxon>
        <taxon>Atherinomorphae</taxon>
        <taxon>Beloniformes</taxon>
        <taxon>Adrianichthyidae</taxon>
        <taxon>Oryziinae</taxon>
        <taxon>Oryzias</taxon>
    </lineage>
</organism>
<dbReference type="Ensembl" id="ENSORLT00020012606.1">
    <property type="protein sequence ID" value="ENSORLP00020001691.1"/>
    <property type="gene ID" value="ENSORLG00020002407.1"/>
</dbReference>
<reference evidence="4" key="4">
    <citation type="submission" date="2025-09" db="UniProtKB">
        <authorList>
            <consortium name="Ensembl"/>
        </authorList>
    </citation>
    <scope>IDENTIFICATION</scope>
    <source>
        <strain evidence="4">HNI</strain>
    </source>
</reference>
<dbReference type="PANTHER" id="PTHR35537">
    <property type="entry name" value="DNA DAMAGE-INDUCIBLE APOPTOSIS SUPPRESSOR PROTEIN DDIAS"/>
    <property type="match status" value="1"/>
</dbReference>
<feature type="compositionally biased region" description="Polar residues" evidence="1">
    <location>
        <begin position="592"/>
        <end position="603"/>
    </location>
</feature>
<reference evidence="4 5" key="2">
    <citation type="submission" date="2017-04" db="EMBL/GenBank/DDBJ databases">
        <title>CpG methylation of centromeres and impact of large insertions on vertebrate speciation.</title>
        <authorList>
            <person name="Ichikawa K."/>
            <person name="Yoshimura J."/>
            <person name="Morishita S."/>
        </authorList>
    </citation>
    <scope>NUCLEOTIDE SEQUENCE</scope>
    <source>
        <strain evidence="4 5">HNI</strain>
    </source>
</reference>
<feature type="chain" id="PRO_5018166494" description="Replication factor A C-terminal domain-containing protein" evidence="2">
    <location>
        <begin position="22"/>
        <end position="729"/>
    </location>
</feature>
<accession>A0A3P9JZR0</accession>
<evidence type="ECO:0000259" key="3">
    <source>
        <dbReference type="Pfam" id="PF08646"/>
    </source>
</evidence>
<dbReference type="AlphaFoldDB" id="A0A3P9JZR0"/>
<dbReference type="Gene3D" id="2.40.50.140">
    <property type="entry name" value="Nucleic acid-binding proteins"/>
    <property type="match status" value="1"/>
</dbReference>
<name>A0A3P9JZR0_ORYLA</name>
<keyword evidence="2" id="KW-0732">Signal</keyword>
<feature type="signal peptide" evidence="2">
    <location>
        <begin position="1"/>
        <end position="21"/>
    </location>
</feature>
<feature type="domain" description="Replication factor A C-terminal" evidence="3">
    <location>
        <begin position="9"/>
        <end position="105"/>
    </location>
</feature>
<feature type="region of interest" description="Disordered" evidence="1">
    <location>
        <begin position="584"/>
        <end position="606"/>
    </location>
</feature>
<dbReference type="InterPro" id="IPR013955">
    <property type="entry name" value="Rep_factor-A_C"/>
</dbReference>
<dbReference type="SUPFAM" id="SSF50249">
    <property type="entry name" value="Nucleic acid-binding proteins"/>
    <property type="match status" value="1"/>
</dbReference>
<dbReference type="InterPro" id="IPR012340">
    <property type="entry name" value="NA-bd_OB-fold"/>
</dbReference>
<reference key="1">
    <citation type="journal article" date="2007" name="Nature">
        <title>The medaka draft genome and insights into vertebrate genome evolution.</title>
        <authorList>
            <person name="Kasahara M."/>
            <person name="Naruse K."/>
            <person name="Sasaki S."/>
            <person name="Nakatani Y."/>
            <person name="Qu W."/>
            <person name="Ahsan B."/>
            <person name="Yamada T."/>
            <person name="Nagayasu Y."/>
            <person name="Doi K."/>
            <person name="Kasai Y."/>
            <person name="Jindo T."/>
            <person name="Kobayashi D."/>
            <person name="Shimada A."/>
            <person name="Toyoda A."/>
            <person name="Kuroki Y."/>
            <person name="Fujiyama A."/>
            <person name="Sasaki T."/>
            <person name="Shimizu A."/>
            <person name="Asakawa S."/>
            <person name="Shimizu N."/>
            <person name="Hashimoto S."/>
            <person name="Yang J."/>
            <person name="Lee Y."/>
            <person name="Matsushima K."/>
            <person name="Sugano S."/>
            <person name="Sakaizumi M."/>
            <person name="Narita T."/>
            <person name="Ohishi K."/>
            <person name="Haga S."/>
            <person name="Ohta F."/>
            <person name="Nomoto H."/>
            <person name="Nogata K."/>
            <person name="Morishita T."/>
            <person name="Endo T."/>
            <person name="Shin-I T."/>
            <person name="Takeda H."/>
            <person name="Morishita S."/>
            <person name="Kohara Y."/>
        </authorList>
    </citation>
    <scope>NUCLEOTIDE SEQUENCE [LARGE SCALE GENOMIC DNA]</scope>
    <source>
        <strain>Hd-rR</strain>
    </source>
</reference>
<feature type="region of interest" description="Disordered" evidence="1">
    <location>
        <begin position="388"/>
        <end position="416"/>
    </location>
</feature>
<dbReference type="InterPro" id="IPR043522">
    <property type="entry name" value="DDIAS"/>
</dbReference>
<dbReference type="PANTHER" id="PTHR35537:SF1">
    <property type="entry name" value="DNA DAMAGE-INDUCED APOPTOSIS SUPPRESSOR PROTEIN"/>
    <property type="match status" value="1"/>
</dbReference>
<proteinExistence type="predicted"/>
<evidence type="ECO:0000313" key="5">
    <source>
        <dbReference type="Proteomes" id="UP000265180"/>
    </source>
</evidence>